<dbReference type="Gene3D" id="1.20.1310.10">
    <property type="entry name" value="Cullin Repeats"/>
    <property type="match status" value="1"/>
</dbReference>
<sequence>MDKFVVNSPAVSSTEKKISRRYLPRGCYGLLFCSSSKPHLPENFKEATWEKLKEAVQAIHHKTFVIYSSEELYKAVENMCSHKMAATLYDLLKAECESHVKSNLQQFV</sequence>
<keyword evidence="3" id="KW-0489">Methyltransferase</keyword>
<dbReference type="GO" id="GO:0031625">
    <property type="term" value="F:ubiquitin protein ligase binding"/>
    <property type="evidence" value="ECO:0007669"/>
    <property type="project" value="InterPro"/>
</dbReference>
<dbReference type="InterPro" id="IPR045093">
    <property type="entry name" value="Cullin"/>
</dbReference>
<evidence type="ECO:0000313" key="3">
    <source>
        <dbReference type="EMBL" id="KAJ7389496.1"/>
    </source>
</evidence>
<dbReference type="InterPro" id="IPR016159">
    <property type="entry name" value="Cullin_repeat-like_dom_sf"/>
</dbReference>
<dbReference type="PANTHER" id="PTHR11932">
    <property type="entry name" value="CULLIN"/>
    <property type="match status" value="1"/>
</dbReference>
<dbReference type="AlphaFoldDB" id="A0A9W9ZX46"/>
<dbReference type="EMBL" id="MU825432">
    <property type="protein sequence ID" value="KAJ7389496.1"/>
    <property type="molecule type" value="Genomic_DNA"/>
</dbReference>
<evidence type="ECO:0000256" key="1">
    <source>
        <dbReference type="ARBA" id="ARBA00006019"/>
    </source>
</evidence>
<dbReference type="Proteomes" id="UP001163046">
    <property type="component" value="Unassembled WGS sequence"/>
</dbReference>
<name>A0A9W9ZX46_9CNID</name>
<proteinExistence type="inferred from homology"/>
<dbReference type="SUPFAM" id="SSF74788">
    <property type="entry name" value="Cullin repeat-like"/>
    <property type="match status" value="1"/>
</dbReference>
<reference evidence="3" key="1">
    <citation type="submission" date="2023-01" db="EMBL/GenBank/DDBJ databases">
        <title>Genome assembly of the deep-sea coral Lophelia pertusa.</title>
        <authorList>
            <person name="Herrera S."/>
            <person name="Cordes E."/>
        </authorList>
    </citation>
    <scope>NUCLEOTIDE SEQUENCE</scope>
    <source>
        <strain evidence="3">USNM1676648</strain>
        <tissue evidence="3">Polyp</tissue>
    </source>
</reference>
<dbReference type="GO" id="GO:0006511">
    <property type="term" value="P:ubiquitin-dependent protein catabolic process"/>
    <property type="evidence" value="ECO:0007669"/>
    <property type="project" value="InterPro"/>
</dbReference>
<dbReference type="OrthoDB" id="27073at2759"/>
<accession>A0A9W9ZX46</accession>
<evidence type="ECO:0000259" key="2">
    <source>
        <dbReference type="Pfam" id="PF00888"/>
    </source>
</evidence>
<dbReference type="InterPro" id="IPR001373">
    <property type="entry name" value="Cullin_N"/>
</dbReference>
<organism evidence="3 4">
    <name type="scientific">Desmophyllum pertusum</name>
    <dbReference type="NCBI Taxonomy" id="174260"/>
    <lineage>
        <taxon>Eukaryota</taxon>
        <taxon>Metazoa</taxon>
        <taxon>Cnidaria</taxon>
        <taxon>Anthozoa</taxon>
        <taxon>Hexacorallia</taxon>
        <taxon>Scleractinia</taxon>
        <taxon>Caryophylliina</taxon>
        <taxon>Caryophylliidae</taxon>
        <taxon>Desmophyllum</taxon>
    </lineage>
</organism>
<keyword evidence="4" id="KW-1185">Reference proteome</keyword>
<evidence type="ECO:0000313" key="4">
    <source>
        <dbReference type="Proteomes" id="UP001163046"/>
    </source>
</evidence>
<dbReference type="Pfam" id="PF00888">
    <property type="entry name" value="Cullin"/>
    <property type="match status" value="1"/>
</dbReference>
<feature type="domain" description="Cullin N-terminal" evidence="2">
    <location>
        <begin position="49"/>
        <end position="106"/>
    </location>
</feature>
<protein>
    <submittedName>
        <fullName evidence="3">Cullin-4A</fullName>
        <ecNumber evidence="3">2.1.1.37</ecNumber>
    </submittedName>
</protein>
<comment type="caution">
    <text evidence="3">The sequence shown here is derived from an EMBL/GenBank/DDBJ whole genome shotgun (WGS) entry which is preliminary data.</text>
</comment>
<comment type="similarity">
    <text evidence="1">Belongs to the cullin family.</text>
</comment>
<dbReference type="GO" id="GO:0032259">
    <property type="term" value="P:methylation"/>
    <property type="evidence" value="ECO:0007669"/>
    <property type="project" value="UniProtKB-KW"/>
</dbReference>
<dbReference type="GO" id="GO:0003886">
    <property type="term" value="F:DNA (cytosine-5-)-methyltransferase activity"/>
    <property type="evidence" value="ECO:0007669"/>
    <property type="project" value="UniProtKB-EC"/>
</dbReference>
<gene>
    <name evidence="3" type="primary">CUL4A_1</name>
    <name evidence="3" type="ORF">OS493_031470</name>
</gene>
<keyword evidence="3" id="KW-0808">Transferase</keyword>
<dbReference type="EC" id="2.1.1.37" evidence="3"/>